<sequence length="329" mass="38698">MEIAMNNEAIPLLKIKGATSVDLMSDKHLGVNNLFSQYRRRKVPDFSSYPFVCQNIRSNFDVDSESPDLLTFLANLDSDIKRVFPQDGFPFTQVKELVFYSNRRQSLDWKSGSISDQLIHYFPNLLSLTLKVHDWTHHNKFLKETLKRISQTGEDWSPNLHSLEIWPGQVRSTRISSVRNLGRKLKKLRMGPIQLTSCNDVKRFQDFLNFNSFNETLQEFEFQIELVHWSPERLVLPHIPRLRKLELLFRNKAPKIEPFLYIIHFPVLEHFRYEHWTQFCQPWLDIFFPAEGQVCNSVKTVSLKLYGLDVREELPNLEKLFPMAAIVDS</sequence>
<name>A0A226CW23_FOLCA</name>
<protein>
    <submittedName>
        <fullName evidence="1">Uncharacterized protein</fullName>
    </submittedName>
</protein>
<dbReference type="Proteomes" id="UP000198287">
    <property type="component" value="Unassembled WGS sequence"/>
</dbReference>
<dbReference type="AlphaFoldDB" id="A0A226CW23"/>
<proteinExistence type="predicted"/>
<reference evidence="1 2" key="1">
    <citation type="submission" date="2015-12" db="EMBL/GenBank/DDBJ databases">
        <title>The genome of Folsomia candida.</title>
        <authorList>
            <person name="Faddeeva A."/>
            <person name="Derks M.F."/>
            <person name="Anvar Y."/>
            <person name="Smit S."/>
            <person name="Van Straalen N."/>
            <person name="Roelofs D."/>
        </authorList>
    </citation>
    <scope>NUCLEOTIDE SEQUENCE [LARGE SCALE GENOMIC DNA]</scope>
    <source>
        <strain evidence="1 2">VU population</strain>
        <tissue evidence="1">Whole body</tissue>
    </source>
</reference>
<dbReference type="EMBL" id="LNIX01000077">
    <property type="protein sequence ID" value="OXA36718.1"/>
    <property type="molecule type" value="Genomic_DNA"/>
</dbReference>
<gene>
    <name evidence="1" type="ORF">Fcan01_28520</name>
</gene>
<evidence type="ECO:0000313" key="2">
    <source>
        <dbReference type="Proteomes" id="UP000198287"/>
    </source>
</evidence>
<accession>A0A226CW23</accession>
<organism evidence="1 2">
    <name type="scientific">Folsomia candida</name>
    <name type="common">Springtail</name>
    <dbReference type="NCBI Taxonomy" id="158441"/>
    <lineage>
        <taxon>Eukaryota</taxon>
        <taxon>Metazoa</taxon>
        <taxon>Ecdysozoa</taxon>
        <taxon>Arthropoda</taxon>
        <taxon>Hexapoda</taxon>
        <taxon>Collembola</taxon>
        <taxon>Entomobryomorpha</taxon>
        <taxon>Isotomoidea</taxon>
        <taxon>Isotomidae</taxon>
        <taxon>Proisotominae</taxon>
        <taxon>Folsomia</taxon>
    </lineage>
</organism>
<keyword evidence="2" id="KW-1185">Reference proteome</keyword>
<evidence type="ECO:0000313" key="1">
    <source>
        <dbReference type="EMBL" id="OXA36718.1"/>
    </source>
</evidence>
<comment type="caution">
    <text evidence="1">The sequence shown here is derived from an EMBL/GenBank/DDBJ whole genome shotgun (WGS) entry which is preliminary data.</text>
</comment>